<reference evidence="2 3" key="1">
    <citation type="submission" date="2024-05" db="EMBL/GenBank/DDBJ databases">
        <title>Culex pipiens pipiens assembly and annotation.</title>
        <authorList>
            <person name="Alout H."/>
            <person name="Durand T."/>
        </authorList>
    </citation>
    <scope>NUCLEOTIDE SEQUENCE [LARGE SCALE GENOMIC DNA]</scope>
    <source>
        <strain evidence="2">HA-2024</strain>
        <tissue evidence="2">Whole body</tissue>
    </source>
</reference>
<feature type="compositionally biased region" description="Basic and acidic residues" evidence="1">
    <location>
        <begin position="139"/>
        <end position="148"/>
    </location>
</feature>
<evidence type="ECO:0000256" key="1">
    <source>
        <dbReference type="SAM" id="MobiDB-lite"/>
    </source>
</evidence>
<feature type="region of interest" description="Disordered" evidence="1">
    <location>
        <begin position="113"/>
        <end position="185"/>
    </location>
</feature>
<accession>A0ABD1DYA0</accession>
<protein>
    <submittedName>
        <fullName evidence="2">Uncharacterized protein</fullName>
    </submittedName>
</protein>
<feature type="compositionally biased region" description="Polar residues" evidence="1">
    <location>
        <begin position="175"/>
        <end position="185"/>
    </location>
</feature>
<organism evidence="2 3">
    <name type="scientific">Culex pipiens pipiens</name>
    <name type="common">Northern house mosquito</name>
    <dbReference type="NCBI Taxonomy" id="38569"/>
    <lineage>
        <taxon>Eukaryota</taxon>
        <taxon>Metazoa</taxon>
        <taxon>Ecdysozoa</taxon>
        <taxon>Arthropoda</taxon>
        <taxon>Hexapoda</taxon>
        <taxon>Insecta</taxon>
        <taxon>Pterygota</taxon>
        <taxon>Neoptera</taxon>
        <taxon>Endopterygota</taxon>
        <taxon>Diptera</taxon>
        <taxon>Nematocera</taxon>
        <taxon>Culicoidea</taxon>
        <taxon>Culicidae</taxon>
        <taxon>Culicinae</taxon>
        <taxon>Culicini</taxon>
        <taxon>Culex</taxon>
        <taxon>Culex</taxon>
    </lineage>
</organism>
<dbReference type="EMBL" id="JBEHCU010000827">
    <property type="protein sequence ID" value="KAL1404075.1"/>
    <property type="molecule type" value="Genomic_DNA"/>
</dbReference>
<evidence type="ECO:0000313" key="2">
    <source>
        <dbReference type="EMBL" id="KAL1404075.1"/>
    </source>
</evidence>
<keyword evidence="3" id="KW-1185">Reference proteome</keyword>
<gene>
    <name evidence="2" type="ORF">pipiens_005464</name>
</gene>
<sequence>MFSPVACVSEWDCAPLEDLADFLYSLLGYKRTISALSPYPPVPASRIRVTVLGHGMPWWFMFRKACCGSDHSVLSTITLCEALGPEVGRWLAEDGTDKDFQCVHELHERPEPAGLSDDCVTTGPEQVEGTPKRHKSRNAVHELTRGDANEAGCFDEGRRNETISARGSTGEGTPCAQTRNAGRPK</sequence>
<comment type="caution">
    <text evidence="2">The sequence shown here is derived from an EMBL/GenBank/DDBJ whole genome shotgun (WGS) entry which is preliminary data.</text>
</comment>
<dbReference type="AlphaFoldDB" id="A0ABD1DYA0"/>
<name>A0ABD1DYA0_CULPP</name>
<evidence type="ECO:0000313" key="3">
    <source>
        <dbReference type="Proteomes" id="UP001562425"/>
    </source>
</evidence>
<proteinExistence type="predicted"/>
<dbReference type="Proteomes" id="UP001562425">
    <property type="component" value="Unassembled WGS sequence"/>
</dbReference>